<keyword evidence="3 9" id="KW-1133">Transmembrane helix</keyword>
<comment type="similarity">
    <text evidence="8">Belongs to the G-protein coupled receptor 1 family.</text>
</comment>
<dbReference type="GO" id="GO:0016493">
    <property type="term" value="F:C-C chemokine receptor activity"/>
    <property type="evidence" value="ECO:0007669"/>
    <property type="project" value="TreeGrafter"/>
</dbReference>
<feature type="transmembrane region" description="Helical" evidence="9">
    <location>
        <begin position="89"/>
        <end position="113"/>
    </location>
</feature>
<keyword evidence="6 8" id="KW-0675">Receptor</keyword>
<gene>
    <name evidence="11" type="ORF">F2P81_002097</name>
</gene>
<dbReference type="GO" id="GO:0006955">
    <property type="term" value="P:immune response"/>
    <property type="evidence" value="ECO:0007669"/>
    <property type="project" value="TreeGrafter"/>
</dbReference>
<dbReference type="GO" id="GO:0060326">
    <property type="term" value="P:cell chemotaxis"/>
    <property type="evidence" value="ECO:0007669"/>
    <property type="project" value="TreeGrafter"/>
</dbReference>
<name>A0A6A4TMD6_SCOMX</name>
<dbReference type="PANTHER" id="PTHR10489">
    <property type="entry name" value="CELL ADHESION MOLECULE"/>
    <property type="match status" value="1"/>
</dbReference>
<keyword evidence="5 9" id="KW-0472">Membrane</keyword>
<evidence type="ECO:0000256" key="3">
    <source>
        <dbReference type="ARBA" id="ARBA00022989"/>
    </source>
</evidence>
<feature type="transmembrane region" description="Helical" evidence="9">
    <location>
        <begin position="568"/>
        <end position="586"/>
    </location>
</feature>
<dbReference type="GO" id="GO:0009897">
    <property type="term" value="C:external side of plasma membrane"/>
    <property type="evidence" value="ECO:0007669"/>
    <property type="project" value="TreeGrafter"/>
</dbReference>
<evidence type="ECO:0000259" key="10">
    <source>
        <dbReference type="PROSITE" id="PS50262"/>
    </source>
</evidence>
<dbReference type="PRINTS" id="PR00237">
    <property type="entry name" value="GPCRRHODOPSN"/>
</dbReference>
<keyword evidence="7 8" id="KW-0807">Transducer</keyword>
<comment type="subcellular location">
    <subcellularLocation>
        <location evidence="1">Membrane</location>
    </subcellularLocation>
</comment>
<reference evidence="11 12" key="1">
    <citation type="submission" date="2019-06" db="EMBL/GenBank/DDBJ databases">
        <title>Draft genomes of female and male turbot (Scophthalmus maximus).</title>
        <authorList>
            <person name="Xu H."/>
            <person name="Xu X.-W."/>
            <person name="Shao C."/>
            <person name="Chen S."/>
        </authorList>
    </citation>
    <scope>NUCLEOTIDE SEQUENCE [LARGE SCALE GENOMIC DNA]</scope>
    <source>
        <strain evidence="11">Ysfricsl-2016a</strain>
        <tissue evidence="11">Blood</tissue>
    </source>
</reference>
<feature type="transmembrane region" description="Helical" evidence="9">
    <location>
        <begin position="400"/>
        <end position="420"/>
    </location>
</feature>
<evidence type="ECO:0000256" key="7">
    <source>
        <dbReference type="ARBA" id="ARBA00023224"/>
    </source>
</evidence>
<dbReference type="PROSITE" id="PS00237">
    <property type="entry name" value="G_PROTEIN_RECEP_F1_1"/>
    <property type="match status" value="1"/>
</dbReference>
<feature type="transmembrane region" description="Helical" evidence="9">
    <location>
        <begin position="49"/>
        <end position="69"/>
    </location>
</feature>
<feature type="transmembrane region" description="Helical" evidence="9">
    <location>
        <begin position="477"/>
        <end position="495"/>
    </location>
</feature>
<dbReference type="PANTHER" id="PTHR10489:SF947">
    <property type="entry name" value="C-X-C CHEMOKINE RECEPTOR TYPE 3-2"/>
    <property type="match status" value="1"/>
</dbReference>
<feature type="transmembrane region" description="Helical" evidence="9">
    <location>
        <begin position="367"/>
        <end position="388"/>
    </location>
</feature>
<evidence type="ECO:0000256" key="1">
    <source>
        <dbReference type="ARBA" id="ARBA00004370"/>
    </source>
</evidence>
<dbReference type="GO" id="GO:0019957">
    <property type="term" value="F:C-C chemokine binding"/>
    <property type="evidence" value="ECO:0007669"/>
    <property type="project" value="TreeGrafter"/>
</dbReference>
<evidence type="ECO:0000256" key="9">
    <source>
        <dbReference type="SAM" id="Phobius"/>
    </source>
</evidence>
<dbReference type="Gene3D" id="1.20.1070.10">
    <property type="entry name" value="Rhodopsin 7-helix transmembrane proteins"/>
    <property type="match status" value="2"/>
</dbReference>
<feature type="transmembrane region" description="Helical" evidence="9">
    <location>
        <begin position="534"/>
        <end position="556"/>
    </location>
</feature>
<keyword evidence="2 8" id="KW-0812">Transmembrane</keyword>
<organism evidence="11 12">
    <name type="scientific">Scophthalmus maximus</name>
    <name type="common">Turbot</name>
    <name type="synonym">Psetta maxima</name>
    <dbReference type="NCBI Taxonomy" id="52904"/>
    <lineage>
        <taxon>Eukaryota</taxon>
        <taxon>Metazoa</taxon>
        <taxon>Chordata</taxon>
        <taxon>Craniata</taxon>
        <taxon>Vertebrata</taxon>
        <taxon>Euteleostomi</taxon>
        <taxon>Actinopterygii</taxon>
        <taxon>Neopterygii</taxon>
        <taxon>Teleostei</taxon>
        <taxon>Neoteleostei</taxon>
        <taxon>Acanthomorphata</taxon>
        <taxon>Carangaria</taxon>
        <taxon>Pleuronectiformes</taxon>
        <taxon>Pleuronectoidei</taxon>
        <taxon>Scophthalmidae</taxon>
        <taxon>Scophthalmus</taxon>
    </lineage>
</organism>
<evidence type="ECO:0000313" key="11">
    <source>
        <dbReference type="EMBL" id="KAF0045568.1"/>
    </source>
</evidence>
<dbReference type="AlphaFoldDB" id="A0A6A4TMD6"/>
<dbReference type="SUPFAM" id="SSF81321">
    <property type="entry name" value="Family A G protein-coupled receptor-like"/>
    <property type="match status" value="2"/>
</dbReference>
<feature type="transmembrane region" description="Helical" evidence="9">
    <location>
        <begin position="168"/>
        <end position="187"/>
    </location>
</feature>
<comment type="caution">
    <text evidence="11">The sequence shown here is derived from an EMBL/GenBank/DDBJ whole genome shotgun (WGS) entry which is preliminary data.</text>
</comment>
<evidence type="ECO:0000256" key="2">
    <source>
        <dbReference type="ARBA" id="ARBA00022692"/>
    </source>
</evidence>
<evidence type="ECO:0000256" key="6">
    <source>
        <dbReference type="ARBA" id="ARBA00023170"/>
    </source>
</evidence>
<proteinExistence type="inferred from homology"/>
<dbReference type="PROSITE" id="PS50262">
    <property type="entry name" value="G_PROTEIN_RECEP_F1_2"/>
    <property type="match status" value="2"/>
</dbReference>
<dbReference type="Proteomes" id="UP000438429">
    <property type="component" value="Unassembled WGS sequence"/>
</dbReference>
<evidence type="ECO:0000256" key="4">
    <source>
        <dbReference type="ARBA" id="ARBA00023040"/>
    </source>
</evidence>
<accession>A0A6A4TMD6</accession>
<dbReference type="Pfam" id="PF00001">
    <property type="entry name" value="7tm_1"/>
    <property type="match status" value="2"/>
</dbReference>
<feature type="transmembrane region" description="Helical" evidence="9">
    <location>
        <begin position="216"/>
        <end position="236"/>
    </location>
</feature>
<dbReference type="InterPro" id="IPR000276">
    <property type="entry name" value="GPCR_Rhodpsn"/>
</dbReference>
<feature type="domain" description="G-protein coupled receptors family 1 profile" evidence="10">
    <location>
        <begin position="379"/>
        <end position="629"/>
    </location>
</feature>
<feature type="domain" description="G-protein coupled receptors family 1 profile" evidence="10">
    <location>
        <begin position="61"/>
        <end position="321"/>
    </location>
</feature>
<dbReference type="GO" id="GO:0019722">
    <property type="term" value="P:calcium-mediated signaling"/>
    <property type="evidence" value="ECO:0007669"/>
    <property type="project" value="TreeGrafter"/>
</dbReference>
<feature type="transmembrane region" description="Helical" evidence="9">
    <location>
        <begin position="440"/>
        <end position="465"/>
    </location>
</feature>
<dbReference type="InterPro" id="IPR050119">
    <property type="entry name" value="CCR1-9-like"/>
</dbReference>
<feature type="transmembrane region" description="Helical" evidence="9">
    <location>
        <begin position="133"/>
        <end position="156"/>
    </location>
</feature>
<dbReference type="InterPro" id="IPR017452">
    <property type="entry name" value="GPCR_Rhodpsn_7TM"/>
</dbReference>
<dbReference type="GO" id="GO:0007204">
    <property type="term" value="P:positive regulation of cytosolic calcium ion concentration"/>
    <property type="evidence" value="ECO:0007669"/>
    <property type="project" value="TreeGrafter"/>
</dbReference>
<evidence type="ECO:0000256" key="8">
    <source>
        <dbReference type="RuleBase" id="RU000688"/>
    </source>
</evidence>
<evidence type="ECO:0000313" key="12">
    <source>
        <dbReference type="Proteomes" id="UP000438429"/>
    </source>
</evidence>
<feature type="transmembrane region" description="Helical" evidence="9">
    <location>
        <begin position="257"/>
        <end position="274"/>
    </location>
</feature>
<evidence type="ECO:0000256" key="5">
    <source>
        <dbReference type="ARBA" id="ARBA00023136"/>
    </source>
</evidence>
<sequence length="698" mass="77372">MDLVTPTAYDYWIFDYEDSYTSSPETSKTRAAPCSQEDIYGFAKLYSPVVYTLVFLLAVVGNVLVLCVIRRYRNSQTGGACAFSLTDTFLLHLAISDLLLAFTLPLFAVQWAHQWVFGLSVCKISGALFSLNRYSGILFLACISFDRYLAIVHAVSSGWKRNTCHAQIACAVIWVGCLGLSGVDITFKQVVGVNTVGQQRTLLCQVWFPDNSQWQVGLQLLSVVLGFGLPLLIMLYCYIRIFRSLCNATRRQKRKSLRLIVSLVSVFVVCWAPYNCFQLADSLHRLGAVTGGCQFGRVVDIGTLITESLGLTHCALNPLLYGFVGQKNMEVDLGGFLSQNDTYDYDDEYEYTADVESEGSEAVLVPVLYSAVLVVGLLGNVLLLALLAQKRRSWTISDTFVLHLAAADLLLLVALPLRAAQAAHGGGWYSGVALCKISGAVFNINFYCGIFLLACISVDCCLSIVHATKLYSHKKPGFAHLSCLLVWFISLLLSIPDFIFLTTEKDAAQMKTVCVHSYPQSATDWWLLSHLPHLILGFLLPAATLIICCFLILLRLQQRSKKLQKERAIMVILPLVVVFFLCWMPYNITLIVDTSRGRSKQPQEGSLKTALMVTSALGCVHACLRPLLYLCLCGNFRKLTLALLRCATEESKSSLWEFGVGEEAPPDQGHEVDALKQCNLSAVEVHLEPTPYEEWSLI</sequence>
<keyword evidence="4 8" id="KW-0297">G-protein coupled receptor</keyword>
<dbReference type="EMBL" id="VEVO01000002">
    <property type="protein sequence ID" value="KAF0045568.1"/>
    <property type="molecule type" value="Genomic_DNA"/>
</dbReference>
<dbReference type="CDD" id="cd14984">
    <property type="entry name" value="7tmA_Chemokine_R"/>
    <property type="match status" value="1"/>
</dbReference>
<feature type="transmembrane region" description="Helical" evidence="9">
    <location>
        <begin position="606"/>
        <end position="628"/>
    </location>
</feature>
<protein>
    <recommendedName>
        <fullName evidence="10">G-protein coupled receptors family 1 profile domain-containing protein</fullName>
    </recommendedName>
</protein>